<evidence type="ECO:0000313" key="2">
    <source>
        <dbReference type="Proteomes" id="UP000286415"/>
    </source>
</evidence>
<dbReference type="AlphaFoldDB" id="A0A3R7FIN4"/>
<keyword evidence="2" id="KW-1185">Reference proteome</keyword>
<gene>
    <name evidence="1" type="ORF">CSKR_108686</name>
</gene>
<comment type="caution">
    <text evidence="1">The sequence shown here is derived from an EMBL/GenBank/DDBJ whole genome shotgun (WGS) entry which is preliminary data.</text>
</comment>
<evidence type="ECO:0000313" key="1">
    <source>
        <dbReference type="EMBL" id="KAG5453935.1"/>
    </source>
</evidence>
<organism evidence="1 2">
    <name type="scientific">Clonorchis sinensis</name>
    <name type="common">Chinese liver fluke</name>
    <dbReference type="NCBI Taxonomy" id="79923"/>
    <lineage>
        <taxon>Eukaryota</taxon>
        <taxon>Metazoa</taxon>
        <taxon>Spiralia</taxon>
        <taxon>Lophotrochozoa</taxon>
        <taxon>Platyhelminthes</taxon>
        <taxon>Trematoda</taxon>
        <taxon>Digenea</taxon>
        <taxon>Opisthorchiida</taxon>
        <taxon>Opisthorchiata</taxon>
        <taxon>Opisthorchiidae</taxon>
        <taxon>Clonorchis</taxon>
    </lineage>
</organism>
<dbReference type="Proteomes" id="UP000286415">
    <property type="component" value="Unassembled WGS sequence"/>
</dbReference>
<accession>A0A3R7FIN4</accession>
<name>A0A3R7FIN4_CLOSI</name>
<protein>
    <submittedName>
        <fullName evidence="1">Uncharacterized protein</fullName>
    </submittedName>
</protein>
<reference evidence="1 2" key="1">
    <citation type="journal article" date="2018" name="Biotechnol. Adv.">
        <title>Improved genomic resources and new bioinformatic workflow for the carcinogenic parasite Clonorchis sinensis: Biotechnological implications.</title>
        <authorList>
            <person name="Wang D."/>
            <person name="Korhonen P.K."/>
            <person name="Gasser R.B."/>
            <person name="Young N.D."/>
        </authorList>
    </citation>
    <scope>NUCLEOTIDE SEQUENCE [LARGE SCALE GENOMIC DNA]</scope>
    <source>
        <strain evidence="1">Cs-k2</strain>
    </source>
</reference>
<proteinExistence type="predicted"/>
<dbReference type="EMBL" id="NIRI02000010">
    <property type="protein sequence ID" value="KAG5453935.1"/>
    <property type="molecule type" value="Genomic_DNA"/>
</dbReference>
<reference evidence="1 2" key="2">
    <citation type="journal article" date="2021" name="Genomics">
        <title>High-quality reference genome for Clonorchis sinensis.</title>
        <authorList>
            <person name="Young N.D."/>
            <person name="Stroehlein A.J."/>
            <person name="Kinkar L."/>
            <person name="Wang T."/>
            <person name="Sohn W.M."/>
            <person name="Chang B.C.H."/>
            <person name="Kaur P."/>
            <person name="Weisz D."/>
            <person name="Dudchenko O."/>
            <person name="Aiden E.L."/>
            <person name="Korhonen P.K."/>
            <person name="Gasser R.B."/>
        </authorList>
    </citation>
    <scope>NUCLEOTIDE SEQUENCE [LARGE SCALE GENOMIC DNA]</scope>
    <source>
        <strain evidence="1">Cs-k2</strain>
    </source>
</reference>
<dbReference type="InParanoid" id="A0A3R7FIN4"/>
<sequence length="135" mass="14966">MITSALIIGESDVTQNRRDHITEMTHKRRTQRGPHTMSVPPAQDISSPSIAPTPNINPASVQLPPFWYHDPCIMCIDNMSTLASTKRHHLTLLGVLVLRSSDSESDCFARPVYAGKPRSAYSCFISTVNDQQCAE</sequence>